<dbReference type="OrthoDB" id="5694214at2"/>
<comment type="subcellular location">
    <subcellularLocation>
        <location evidence="1">Cell outer membrane</location>
    </subcellularLocation>
</comment>
<organism evidence="8 9">
    <name type="scientific">Lutibacter agarilyticus</name>
    <dbReference type="NCBI Taxonomy" id="1109740"/>
    <lineage>
        <taxon>Bacteria</taxon>
        <taxon>Pseudomonadati</taxon>
        <taxon>Bacteroidota</taxon>
        <taxon>Flavobacteriia</taxon>
        <taxon>Flavobacteriales</taxon>
        <taxon>Flavobacteriaceae</taxon>
        <taxon>Lutibacter</taxon>
    </lineage>
</organism>
<protein>
    <submittedName>
        <fullName evidence="8">Starch-binding associating with outer membrane</fullName>
    </submittedName>
</protein>
<dbReference type="Pfam" id="PF14322">
    <property type="entry name" value="SusD-like_3"/>
    <property type="match status" value="1"/>
</dbReference>
<dbReference type="SUPFAM" id="SSF48452">
    <property type="entry name" value="TPR-like"/>
    <property type="match status" value="1"/>
</dbReference>
<reference evidence="8 9" key="1">
    <citation type="submission" date="2017-06" db="EMBL/GenBank/DDBJ databases">
        <authorList>
            <person name="Kim H.J."/>
            <person name="Triplett B.A."/>
        </authorList>
    </citation>
    <scope>NUCLEOTIDE SEQUENCE [LARGE SCALE GENOMIC DNA]</scope>
    <source>
        <strain evidence="8 9">DSM 29150</strain>
    </source>
</reference>
<evidence type="ECO:0000256" key="5">
    <source>
        <dbReference type="ARBA" id="ARBA00023237"/>
    </source>
</evidence>
<evidence type="ECO:0000313" key="9">
    <source>
        <dbReference type="Proteomes" id="UP000198384"/>
    </source>
</evidence>
<evidence type="ECO:0000256" key="3">
    <source>
        <dbReference type="ARBA" id="ARBA00022729"/>
    </source>
</evidence>
<proteinExistence type="inferred from homology"/>
<sequence>MKKIMNSKFAIILIIALSFIACSKEFLEEVNPNQISTDSFWKTVDDLNAGQNAVYNAFKDGNIMRVSDEYNRTDLTYPGWGRPNTSNVYWLQTFNDASDAPNAKWQALYKGIFRANQVIEACDKLMGTFATEQEEDSALIILAQAKFFRGLFYFYLYNGFNQGSVPILDFVPTSEANFYQPVSAPEDVKNFYLTDLEFAKENLPTEWTNPSDLGRVTVGAATAVIGKSYLYEGDYATAKTYFKSVIDDFGYVLAPNIGSNFTTMDELNSESILEINYSLTYNAELNPYAGEQTSSTNNFAFSPVGGWRSCYPSCWLIMEYKNETLDYSDPINTVTEEDGTERFRDYSLRASYSIALVDDRDLPYYGLTTAQATAFNNKETAYYRKYTNWDIAENEKDISQAVPRSGVNVRVIRLADVLLMYAECLIEGGANDSGVDEALDAINQVRRRSAVRLLGLTGTGQYPANDHDDIVYTAQSLMEHLMYVERPLELAAEGNSIRGIDMRRWGITKQRFEELSTREYFANDYPFITVDGKESTRWGSSLENYFDGALDYKGNPAVVQPDFKEFLQSSQNYIESEHAYWPIPNSEVVANPNL</sequence>
<evidence type="ECO:0000259" key="6">
    <source>
        <dbReference type="Pfam" id="PF07980"/>
    </source>
</evidence>
<evidence type="ECO:0000256" key="1">
    <source>
        <dbReference type="ARBA" id="ARBA00004442"/>
    </source>
</evidence>
<dbReference type="PROSITE" id="PS51257">
    <property type="entry name" value="PROKAR_LIPOPROTEIN"/>
    <property type="match status" value="1"/>
</dbReference>
<dbReference type="InterPro" id="IPR033985">
    <property type="entry name" value="SusD-like_N"/>
</dbReference>
<dbReference type="Gene3D" id="1.25.40.390">
    <property type="match status" value="1"/>
</dbReference>
<keyword evidence="9" id="KW-1185">Reference proteome</keyword>
<dbReference type="InterPro" id="IPR012944">
    <property type="entry name" value="SusD_RagB_dom"/>
</dbReference>
<name>A0A238VBG8_9FLAO</name>
<evidence type="ECO:0000256" key="2">
    <source>
        <dbReference type="ARBA" id="ARBA00006275"/>
    </source>
</evidence>
<comment type="similarity">
    <text evidence="2">Belongs to the SusD family.</text>
</comment>
<gene>
    <name evidence="8" type="ORF">SAMN06265371_101161</name>
</gene>
<accession>A0A238VBG8</accession>
<dbReference type="Pfam" id="PF07980">
    <property type="entry name" value="SusD_RagB"/>
    <property type="match status" value="1"/>
</dbReference>
<dbReference type="Proteomes" id="UP000198384">
    <property type="component" value="Unassembled WGS sequence"/>
</dbReference>
<dbReference type="EMBL" id="FZNT01000001">
    <property type="protein sequence ID" value="SNR31596.1"/>
    <property type="molecule type" value="Genomic_DNA"/>
</dbReference>
<keyword evidence="3" id="KW-0732">Signal</keyword>
<dbReference type="InterPro" id="IPR011990">
    <property type="entry name" value="TPR-like_helical_dom_sf"/>
</dbReference>
<dbReference type="RefSeq" id="WP_089379833.1">
    <property type="nucleotide sequence ID" value="NZ_FZNT01000001.1"/>
</dbReference>
<keyword evidence="5" id="KW-0998">Cell outer membrane</keyword>
<evidence type="ECO:0000256" key="4">
    <source>
        <dbReference type="ARBA" id="ARBA00023136"/>
    </source>
</evidence>
<dbReference type="GO" id="GO:0009279">
    <property type="term" value="C:cell outer membrane"/>
    <property type="evidence" value="ECO:0007669"/>
    <property type="project" value="UniProtKB-SubCell"/>
</dbReference>
<evidence type="ECO:0000313" key="8">
    <source>
        <dbReference type="EMBL" id="SNR31596.1"/>
    </source>
</evidence>
<keyword evidence="4" id="KW-0472">Membrane</keyword>
<feature type="domain" description="RagB/SusD" evidence="6">
    <location>
        <begin position="270"/>
        <end position="594"/>
    </location>
</feature>
<feature type="domain" description="SusD-like N-terminal" evidence="7">
    <location>
        <begin position="25"/>
        <end position="230"/>
    </location>
</feature>
<evidence type="ECO:0000259" key="7">
    <source>
        <dbReference type="Pfam" id="PF14322"/>
    </source>
</evidence>
<dbReference type="AlphaFoldDB" id="A0A238VBG8"/>